<comment type="caution">
    <text evidence="3">The sequence shown here is derived from an EMBL/GenBank/DDBJ whole genome shotgun (WGS) entry which is preliminary data.</text>
</comment>
<dbReference type="InterPro" id="IPR056990">
    <property type="entry name" value="VIN3-like_C"/>
</dbReference>
<keyword evidence="4" id="KW-1185">Reference proteome</keyword>
<evidence type="ECO:0000313" key="3">
    <source>
        <dbReference type="EMBL" id="KAK3027042.1"/>
    </source>
</evidence>
<sequence length="262" mass="29731">MAEGDGLANGFDGEVTMKWSWCGGAGIPLSDLERSHGKLEVGGVAVAILRLVMVNQRCGGACHIHFQKSSPTTTNIILEYEDRLFEEFLGCRLWHRKSTAKGYPKEATCIVLRPERRFKLIDLDPSTEYVCKVSFFSKTRTLDVLEAKWVTPMFGGSSISVSDEELGEKEDALKESVYEYSVRVIRRLEHEGHLSADFRVKFLTWFSLKATVQERRVVNVFIDTMINDPQCLAGQLIDSFMEKICSEQNVECRHGLCTKLWH</sequence>
<dbReference type="InterPro" id="IPR058585">
    <property type="entry name" value="Fn3_VIN3"/>
</dbReference>
<feature type="domain" description="VIN3-like C-terminal" evidence="2">
    <location>
        <begin position="176"/>
        <end position="247"/>
    </location>
</feature>
<proteinExistence type="predicted"/>
<dbReference type="AlphaFoldDB" id="A0AA88WG51"/>
<dbReference type="GO" id="GO:0040029">
    <property type="term" value="P:epigenetic regulation of gene expression"/>
    <property type="evidence" value="ECO:0007669"/>
    <property type="project" value="InterPro"/>
</dbReference>
<feature type="domain" description="VIN3-like fibronectin type-III" evidence="1">
    <location>
        <begin position="66"/>
        <end position="151"/>
    </location>
</feature>
<dbReference type="GO" id="GO:0010048">
    <property type="term" value="P:vernalization response"/>
    <property type="evidence" value="ECO:0007669"/>
    <property type="project" value="InterPro"/>
</dbReference>
<accession>A0AA88WG51</accession>
<evidence type="ECO:0008006" key="5">
    <source>
        <dbReference type="Google" id="ProtNLM"/>
    </source>
</evidence>
<dbReference type="PANTHER" id="PTHR46286">
    <property type="entry name" value="VIN3-LIKE PROTEIN 2-RELATED"/>
    <property type="match status" value="1"/>
</dbReference>
<evidence type="ECO:0000259" key="1">
    <source>
        <dbReference type="Pfam" id="PF23376"/>
    </source>
</evidence>
<reference evidence="3" key="1">
    <citation type="submission" date="2022-12" db="EMBL/GenBank/DDBJ databases">
        <title>Draft genome assemblies for two species of Escallonia (Escalloniales).</title>
        <authorList>
            <person name="Chanderbali A."/>
            <person name="Dervinis C."/>
            <person name="Anghel I."/>
            <person name="Soltis D."/>
            <person name="Soltis P."/>
            <person name="Zapata F."/>
        </authorList>
    </citation>
    <scope>NUCLEOTIDE SEQUENCE</scope>
    <source>
        <strain evidence="3">UCBG64.0493</strain>
        <tissue evidence="3">Leaf</tissue>
    </source>
</reference>
<evidence type="ECO:0000313" key="4">
    <source>
        <dbReference type="Proteomes" id="UP001188597"/>
    </source>
</evidence>
<dbReference type="InterPro" id="IPR044514">
    <property type="entry name" value="VIN3-like"/>
</dbReference>
<dbReference type="PANTHER" id="PTHR46286:SF6">
    <property type="entry name" value="OS08G0220600 PROTEIN"/>
    <property type="match status" value="1"/>
</dbReference>
<dbReference type="Proteomes" id="UP001188597">
    <property type="component" value="Unassembled WGS sequence"/>
</dbReference>
<gene>
    <name evidence="3" type="ORF">RJ639_041197</name>
</gene>
<dbReference type="EMBL" id="JAVXUP010000476">
    <property type="protein sequence ID" value="KAK3027042.1"/>
    <property type="molecule type" value="Genomic_DNA"/>
</dbReference>
<name>A0AA88WG51_9ASTE</name>
<organism evidence="3 4">
    <name type="scientific">Escallonia herrerae</name>
    <dbReference type="NCBI Taxonomy" id="1293975"/>
    <lineage>
        <taxon>Eukaryota</taxon>
        <taxon>Viridiplantae</taxon>
        <taxon>Streptophyta</taxon>
        <taxon>Embryophyta</taxon>
        <taxon>Tracheophyta</taxon>
        <taxon>Spermatophyta</taxon>
        <taxon>Magnoliopsida</taxon>
        <taxon>eudicotyledons</taxon>
        <taxon>Gunneridae</taxon>
        <taxon>Pentapetalae</taxon>
        <taxon>asterids</taxon>
        <taxon>campanulids</taxon>
        <taxon>Escalloniales</taxon>
        <taxon>Escalloniaceae</taxon>
        <taxon>Escallonia</taxon>
    </lineage>
</organism>
<dbReference type="Pfam" id="PF23380">
    <property type="entry name" value="VIN3_C"/>
    <property type="match status" value="1"/>
</dbReference>
<dbReference type="Pfam" id="PF23376">
    <property type="entry name" value="Fn3_VIN3"/>
    <property type="match status" value="1"/>
</dbReference>
<protein>
    <recommendedName>
        <fullName evidence="5">Fibronectin type-III domain-containing protein</fullName>
    </recommendedName>
</protein>
<evidence type="ECO:0000259" key="2">
    <source>
        <dbReference type="Pfam" id="PF23380"/>
    </source>
</evidence>